<reference evidence="6 9" key="2">
    <citation type="submission" date="2019-07" db="EMBL/GenBank/DDBJ databases">
        <title>Whole genome shotgun sequence of Halomonas cupida NBRC 102219.</title>
        <authorList>
            <person name="Hosoyama A."/>
            <person name="Uohara A."/>
            <person name="Ohji S."/>
            <person name="Ichikawa N."/>
        </authorList>
    </citation>
    <scope>NUCLEOTIDE SEQUENCE [LARGE SCALE GENOMIC DNA]</scope>
    <source>
        <strain evidence="6 9">NBRC 102219</strain>
    </source>
</reference>
<keyword evidence="2" id="KW-0805">Transcription regulation</keyword>
<dbReference type="SMART" id="SM00342">
    <property type="entry name" value="HTH_ARAC"/>
    <property type="match status" value="1"/>
</dbReference>
<dbReference type="EMBL" id="FRCA01000010">
    <property type="protein sequence ID" value="SHM63845.1"/>
    <property type="molecule type" value="Genomic_DNA"/>
</dbReference>
<gene>
    <name evidence="6" type="ORF">HCU01_33770</name>
    <name evidence="7" type="ORF">SAMN05660971_03475</name>
</gene>
<keyword evidence="3 7" id="KW-0238">DNA-binding</keyword>
<evidence type="ECO:0000256" key="4">
    <source>
        <dbReference type="ARBA" id="ARBA00023163"/>
    </source>
</evidence>
<evidence type="ECO:0000256" key="1">
    <source>
        <dbReference type="ARBA" id="ARBA00022491"/>
    </source>
</evidence>
<dbReference type="AlphaFoldDB" id="A0A1M7KG71"/>
<dbReference type="EMBL" id="BJXU01000144">
    <property type="protein sequence ID" value="GEN25428.1"/>
    <property type="molecule type" value="Genomic_DNA"/>
</dbReference>
<dbReference type="PANTHER" id="PTHR11019:SF159">
    <property type="entry name" value="TRANSCRIPTIONAL REGULATOR-RELATED"/>
    <property type="match status" value="1"/>
</dbReference>
<dbReference type="STRING" id="44933.SAMN05660971_03475"/>
<evidence type="ECO:0000256" key="3">
    <source>
        <dbReference type="ARBA" id="ARBA00023125"/>
    </source>
</evidence>
<proteinExistence type="predicted"/>
<dbReference type="PROSITE" id="PS01124">
    <property type="entry name" value="HTH_ARAC_FAMILY_2"/>
    <property type="match status" value="1"/>
</dbReference>
<dbReference type="InterPro" id="IPR011051">
    <property type="entry name" value="RmlC_Cupin_sf"/>
</dbReference>
<dbReference type="Gene3D" id="1.10.10.60">
    <property type="entry name" value="Homeodomain-like"/>
    <property type="match status" value="1"/>
</dbReference>
<dbReference type="InterPro" id="IPR014710">
    <property type="entry name" value="RmlC-like_jellyroll"/>
</dbReference>
<dbReference type="OrthoDB" id="5949386at2"/>
<dbReference type="Pfam" id="PF07883">
    <property type="entry name" value="Cupin_2"/>
    <property type="match status" value="1"/>
</dbReference>
<dbReference type="Proteomes" id="UP000321726">
    <property type="component" value="Unassembled WGS sequence"/>
</dbReference>
<evidence type="ECO:0000313" key="8">
    <source>
        <dbReference type="Proteomes" id="UP000184123"/>
    </source>
</evidence>
<dbReference type="InterPro" id="IPR013096">
    <property type="entry name" value="Cupin_2"/>
</dbReference>
<evidence type="ECO:0000256" key="2">
    <source>
        <dbReference type="ARBA" id="ARBA00023015"/>
    </source>
</evidence>
<dbReference type="GO" id="GO:0003700">
    <property type="term" value="F:DNA-binding transcription factor activity"/>
    <property type="evidence" value="ECO:0007669"/>
    <property type="project" value="InterPro"/>
</dbReference>
<organism evidence="7 8">
    <name type="scientific">Halomonas cupida</name>
    <dbReference type="NCBI Taxonomy" id="44933"/>
    <lineage>
        <taxon>Bacteria</taxon>
        <taxon>Pseudomonadati</taxon>
        <taxon>Pseudomonadota</taxon>
        <taxon>Gammaproteobacteria</taxon>
        <taxon>Oceanospirillales</taxon>
        <taxon>Halomonadaceae</taxon>
        <taxon>Halomonas</taxon>
    </lineage>
</organism>
<protein>
    <submittedName>
        <fullName evidence="6">AraC family transcriptional regulator</fullName>
    </submittedName>
    <submittedName>
        <fullName evidence="7">AraC-type DNA-binding protein</fullName>
    </submittedName>
</protein>
<dbReference type="Gene3D" id="2.60.120.10">
    <property type="entry name" value="Jelly Rolls"/>
    <property type="match status" value="1"/>
</dbReference>
<dbReference type="FunFam" id="1.10.10.60:FF:000132">
    <property type="entry name" value="AraC family transcriptional regulator"/>
    <property type="match status" value="1"/>
</dbReference>
<accession>A0A1M7KG71</accession>
<feature type="domain" description="HTH araC/xylS-type" evidence="5">
    <location>
        <begin position="167"/>
        <end position="264"/>
    </location>
</feature>
<sequence>MNSYVAKRKNLKSTDSADYQQLNRPIAAMAKDFPAGYRIEPHAHTRAQLIFAASGVMEITTDNNTWVVPTGRAVWVSPGTEHAINMLSAVTMRTLYIAPTVETGLRSCQVVSVSNLLRALILASMDIPLEYNINGRDGLIMQLIVHELHNMEFVPLHAPMPNDPRLITICRAILEDPSRTETLAQWGSIVGATSRTLANHFLAETGLTFGRWRQQARLVEAVRRLALGQSASTVALELGYRSQSAFIAMFRRALGTTPTRYFDPPGSTTS</sequence>
<evidence type="ECO:0000313" key="6">
    <source>
        <dbReference type="EMBL" id="GEN25428.1"/>
    </source>
</evidence>
<dbReference type="GO" id="GO:0043565">
    <property type="term" value="F:sequence-specific DNA binding"/>
    <property type="evidence" value="ECO:0007669"/>
    <property type="project" value="InterPro"/>
</dbReference>
<dbReference type="InterPro" id="IPR009057">
    <property type="entry name" value="Homeodomain-like_sf"/>
</dbReference>
<name>A0A1M7KG71_9GAMM</name>
<evidence type="ECO:0000259" key="5">
    <source>
        <dbReference type="PROSITE" id="PS01124"/>
    </source>
</evidence>
<keyword evidence="1" id="KW-0678">Repressor</keyword>
<keyword evidence="4" id="KW-0804">Transcription</keyword>
<dbReference type="SUPFAM" id="SSF51182">
    <property type="entry name" value="RmlC-like cupins"/>
    <property type="match status" value="1"/>
</dbReference>
<dbReference type="Pfam" id="PF12833">
    <property type="entry name" value="HTH_18"/>
    <property type="match status" value="1"/>
</dbReference>
<dbReference type="InterPro" id="IPR018060">
    <property type="entry name" value="HTH_AraC"/>
</dbReference>
<evidence type="ECO:0000313" key="9">
    <source>
        <dbReference type="Proteomes" id="UP000321726"/>
    </source>
</evidence>
<keyword evidence="9" id="KW-1185">Reference proteome</keyword>
<dbReference type="CDD" id="cd06124">
    <property type="entry name" value="cupin_NimR-like_N"/>
    <property type="match status" value="1"/>
</dbReference>
<dbReference type="Proteomes" id="UP000184123">
    <property type="component" value="Unassembled WGS sequence"/>
</dbReference>
<dbReference type="SUPFAM" id="SSF46689">
    <property type="entry name" value="Homeodomain-like"/>
    <property type="match status" value="1"/>
</dbReference>
<reference evidence="7 8" key="1">
    <citation type="submission" date="2016-11" db="EMBL/GenBank/DDBJ databases">
        <authorList>
            <person name="Jaros S."/>
            <person name="Januszkiewicz K."/>
            <person name="Wedrychowicz H."/>
        </authorList>
    </citation>
    <scope>NUCLEOTIDE SEQUENCE [LARGE SCALE GENOMIC DNA]</scope>
    <source>
        <strain evidence="7 8">DSM 4740</strain>
    </source>
</reference>
<dbReference type="PANTHER" id="PTHR11019">
    <property type="entry name" value="HTH-TYPE TRANSCRIPTIONAL REGULATOR NIMR"/>
    <property type="match status" value="1"/>
</dbReference>
<evidence type="ECO:0000313" key="7">
    <source>
        <dbReference type="EMBL" id="SHM63845.1"/>
    </source>
</evidence>